<evidence type="ECO:0000313" key="2">
    <source>
        <dbReference type="EMBL" id="MET4756574.1"/>
    </source>
</evidence>
<dbReference type="Gene3D" id="2.60.120.260">
    <property type="entry name" value="Galactose-binding domain-like"/>
    <property type="match status" value="1"/>
</dbReference>
<organism evidence="2 3">
    <name type="scientific">Endozoicomonas lisbonensis</name>
    <dbReference type="NCBI Taxonomy" id="3120522"/>
    <lineage>
        <taxon>Bacteria</taxon>
        <taxon>Pseudomonadati</taxon>
        <taxon>Pseudomonadota</taxon>
        <taxon>Gammaproteobacteria</taxon>
        <taxon>Oceanospirillales</taxon>
        <taxon>Endozoicomonadaceae</taxon>
        <taxon>Endozoicomonas</taxon>
    </lineage>
</organism>
<dbReference type="Pfam" id="PF03644">
    <property type="entry name" value="Glyco_hydro_85"/>
    <property type="match status" value="1"/>
</dbReference>
<dbReference type="RefSeq" id="WP_354010906.1">
    <property type="nucleotide sequence ID" value="NZ_JBEWTA010000001.1"/>
</dbReference>
<dbReference type="InterPro" id="IPR005201">
    <property type="entry name" value="TIM_ENGase"/>
</dbReference>
<accession>A0ABV2SGS4</accession>
<dbReference type="PANTHER" id="PTHR13246">
    <property type="entry name" value="ENDO BETA N-ACETYLGLUCOSAMINIDASE"/>
    <property type="match status" value="1"/>
</dbReference>
<dbReference type="Gene3D" id="3.20.20.80">
    <property type="entry name" value="Glycosidases"/>
    <property type="match status" value="1"/>
</dbReference>
<dbReference type="InterPro" id="IPR032979">
    <property type="entry name" value="ENGase"/>
</dbReference>
<comment type="caution">
    <text evidence="2">The sequence shown here is derived from an EMBL/GenBank/DDBJ whole genome shotgun (WGS) entry which is preliminary data.</text>
</comment>
<name>A0ABV2SGS4_9GAMM</name>
<reference evidence="2 3" key="1">
    <citation type="submission" date="2024-06" db="EMBL/GenBank/DDBJ databases">
        <title>Genomic Encyclopedia of Type Strains, Phase V (KMG-V): Genome sequencing to study the core and pangenomes of soil and plant-associated prokaryotes.</title>
        <authorList>
            <person name="Whitman W."/>
        </authorList>
    </citation>
    <scope>NUCLEOTIDE SEQUENCE [LARGE SCALE GENOMIC DNA]</scope>
    <source>
        <strain evidence="2 3">NE40</strain>
    </source>
</reference>
<evidence type="ECO:0000313" key="3">
    <source>
        <dbReference type="Proteomes" id="UP001549366"/>
    </source>
</evidence>
<keyword evidence="3" id="KW-1185">Reference proteome</keyword>
<gene>
    <name evidence="2" type="ORF">V5J35_001766</name>
</gene>
<evidence type="ECO:0000259" key="1">
    <source>
        <dbReference type="Pfam" id="PF03644"/>
    </source>
</evidence>
<dbReference type="Proteomes" id="UP001549366">
    <property type="component" value="Unassembled WGS sequence"/>
</dbReference>
<dbReference type="EMBL" id="JBEWTB010000002">
    <property type="protein sequence ID" value="MET4756574.1"/>
    <property type="molecule type" value="Genomic_DNA"/>
</dbReference>
<dbReference type="PANTHER" id="PTHR13246:SF1">
    <property type="entry name" value="CYTOSOLIC ENDO-BETA-N-ACETYLGLUCOSAMINIDASE"/>
    <property type="match status" value="1"/>
</dbReference>
<sequence length="623" mass="70890">MKTRQRIASIWVCLLLNPFFIKASEISLMPVSPAWQIDDLAEWLPLTPYWLNDNRSFVPLKKRPLRFGRQTMIFHSQTTSGQLAQGVPYAQFSVFTNWQLADIFVYWAGSKQEGIVVPPPVYWIEQGHKNGVPVYGVVNLQPLKYGGEYSNLQKLLIKNEDNGTFPLADRLIAIAETLGFDGWFINQETEGGSSEYALRMAEFLRYFMERSPKHISLIWYDAMTKNGKINHQGVLNTLNHLFFWAINPSPGTGRMMIDYRWNEHSLLCDHHESYQWEDSYLFYGIDAHWEKYITPRFKSLASRHRNLALFASNWHFNNDALPSQNYETAQNYWRGTDGGDWPGVCSLVDSKPMIHSMPFSTDFNRGQGGSFYYHRGQPLEVLTASGYGWTQPQQQTPLPDTCGQKNRNARLDVKSVDITGFQGSGAIRLTPASSSESRIDLFSASYRLQGDEEIFLTYKHSNDGVYPIIELQLSYGLSKELYLPTCDKNWCTASLGLGELLGQMLQSVAVKIPAGFAPSVLDIGQLKLFKEATLMAEPPGVWISEQQTYNNRQQIRVSWKENSNADHYLLFTLDHNAQPEKFIGQTHHTSWVIDIPENISINRIGVLPVSIEGSQGIMGIIDI</sequence>
<protein>
    <submittedName>
        <fullName evidence="2">Endo-beta-N-acetylglucosaminidase D</fullName>
    </submittedName>
</protein>
<proteinExistence type="predicted"/>
<feature type="domain" description="Cytosolic endo-beta-N-acetylglucosaminidase TIM barrel" evidence="1">
    <location>
        <begin position="85"/>
        <end position="370"/>
    </location>
</feature>